<dbReference type="PANTHER" id="PTHR34958">
    <property type="entry name" value="CONDITIONAL LOSS-OF-GROWTH 1"/>
    <property type="match status" value="1"/>
</dbReference>
<keyword evidence="3" id="KW-1185">Reference proteome</keyword>
<dbReference type="Proteomes" id="UP000054498">
    <property type="component" value="Unassembled WGS sequence"/>
</dbReference>
<evidence type="ECO:0000313" key="3">
    <source>
        <dbReference type="Proteomes" id="UP000054498"/>
    </source>
</evidence>
<gene>
    <name evidence="2" type="ORF">MNEG_7268</name>
</gene>
<dbReference type="PANTHER" id="PTHR34958:SF1">
    <property type="entry name" value="ARMADILLO-LIKE HELICAL DOMAIN-CONTAINING PROTEIN"/>
    <property type="match status" value="1"/>
</dbReference>
<proteinExistence type="predicted"/>
<dbReference type="EMBL" id="KK101489">
    <property type="protein sequence ID" value="KIZ00695.1"/>
    <property type="molecule type" value="Genomic_DNA"/>
</dbReference>
<protein>
    <submittedName>
        <fullName evidence="2">Uncharacterized protein</fullName>
    </submittedName>
</protein>
<dbReference type="OrthoDB" id="535174at2759"/>
<dbReference type="AlphaFoldDB" id="A0A0D2MBW4"/>
<reference evidence="2 3" key="1">
    <citation type="journal article" date="2013" name="BMC Genomics">
        <title>Reconstruction of the lipid metabolism for the microalga Monoraphidium neglectum from its genome sequence reveals characteristics suitable for biofuel production.</title>
        <authorList>
            <person name="Bogen C."/>
            <person name="Al-Dilaimi A."/>
            <person name="Albersmeier A."/>
            <person name="Wichmann J."/>
            <person name="Grundmann M."/>
            <person name="Rupp O."/>
            <person name="Lauersen K.J."/>
            <person name="Blifernez-Klassen O."/>
            <person name="Kalinowski J."/>
            <person name="Goesmann A."/>
            <person name="Mussgnug J.H."/>
            <person name="Kruse O."/>
        </authorList>
    </citation>
    <scope>NUCLEOTIDE SEQUENCE [LARGE SCALE GENOMIC DNA]</scope>
    <source>
        <strain evidence="2 3">SAG 48.87</strain>
    </source>
</reference>
<dbReference type="GeneID" id="25740144"/>
<name>A0A0D2MBW4_9CHLO</name>
<evidence type="ECO:0000256" key="1">
    <source>
        <dbReference type="SAM" id="MobiDB-lite"/>
    </source>
</evidence>
<organism evidence="2 3">
    <name type="scientific">Monoraphidium neglectum</name>
    <dbReference type="NCBI Taxonomy" id="145388"/>
    <lineage>
        <taxon>Eukaryota</taxon>
        <taxon>Viridiplantae</taxon>
        <taxon>Chlorophyta</taxon>
        <taxon>core chlorophytes</taxon>
        <taxon>Chlorophyceae</taxon>
        <taxon>CS clade</taxon>
        <taxon>Sphaeropleales</taxon>
        <taxon>Selenastraceae</taxon>
        <taxon>Monoraphidium</taxon>
    </lineage>
</organism>
<evidence type="ECO:0000313" key="2">
    <source>
        <dbReference type="EMBL" id="KIZ00695.1"/>
    </source>
</evidence>
<dbReference type="RefSeq" id="XP_013899714.1">
    <property type="nucleotide sequence ID" value="XM_014044260.1"/>
</dbReference>
<dbReference type="KEGG" id="mng:MNEG_7268"/>
<sequence>MLCWPLSSDAPRGGEAGLRADVGGEAGSGDSDDGGEGGAVGGEEDDAGAPDSVCGPQGFLVGRQQMSQEAVVALGPESLAALIGRLLVCRAPSSAAARGFSTRLELGPGPTALAPAGDGASDLQLSLLLFLIAACASDEQSYADAGLEALARQVLASGLDARQCWCLSAFVLEHLMAHQQGRYWQALRQLLSRAQAEEDERLLGNPFLQLQALFAG</sequence>
<dbReference type="STRING" id="145388.A0A0D2MBW4"/>
<accession>A0A0D2MBW4</accession>
<feature type="region of interest" description="Disordered" evidence="1">
    <location>
        <begin position="1"/>
        <end position="54"/>
    </location>
</feature>